<reference evidence="1 2" key="1">
    <citation type="submission" date="2016-10" db="EMBL/GenBank/DDBJ databases">
        <authorList>
            <person name="de Groot N.N."/>
        </authorList>
    </citation>
    <scope>NUCLEOTIDE SEQUENCE [LARGE SCALE GENOMIC DNA]</scope>
    <source>
        <strain evidence="1 2">LMG 26867</strain>
    </source>
</reference>
<dbReference type="AlphaFoldDB" id="A0A1H2B1R7"/>
<dbReference type="EMBL" id="LT629762">
    <property type="protein sequence ID" value="SDT52151.1"/>
    <property type="molecule type" value="Genomic_DNA"/>
</dbReference>
<dbReference type="InterPro" id="IPR016177">
    <property type="entry name" value="DNA-bd_dom_sf"/>
</dbReference>
<name>A0A1H2B1R7_9PSED</name>
<dbReference type="RefSeq" id="WP_092280001.1">
    <property type="nucleotide sequence ID" value="NZ_LT629762.1"/>
</dbReference>
<proteinExistence type="predicted"/>
<gene>
    <name evidence="1" type="ORF">SAMN05216222_4862</name>
</gene>
<evidence type="ECO:0000313" key="2">
    <source>
        <dbReference type="Proteomes" id="UP000198481"/>
    </source>
</evidence>
<evidence type="ECO:0000313" key="1">
    <source>
        <dbReference type="EMBL" id="SDT52151.1"/>
    </source>
</evidence>
<dbReference type="Proteomes" id="UP000198481">
    <property type="component" value="Chromosome I"/>
</dbReference>
<organism evidence="1 2">
    <name type="scientific">Pseudomonas prosekii</name>
    <dbReference type="NCBI Taxonomy" id="1148509"/>
    <lineage>
        <taxon>Bacteria</taxon>
        <taxon>Pseudomonadati</taxon>
        <taxon>Pseudomonadota</taxon>
        <taxon>Gammaproteobacteria</taxon>
        <taxon>Pseudomonadales</taxon>
        <taxon>Pseudomonadaceae</taxon>
        <taxon>Pseudomonas</taxon>
    </lineage>
</organism>
<protein>
    <recommendedName>
        <fullName evidence="3">AP2 domain-containing protein</fullName>
    </recommendedName>
</protein>
<evidence type="ECO:0008006" key="3">
    <source>
        <dbReference type="Google" id="ProtNLM"/>
    </source>
</evidence>
<dbReference type="SUPFAM" id="SSF54171">
    <property type="entry name" value="DNA-binding domain"/>
    <property type="match status" value="1"/>
</dbReference>
<sequence length="208" mass="23935">MKKQRLVYGVGLNDVPMSAGRAEGNKFKHDPIYARWSDMLMRCYSARYQAKYPTYAGCTVVEEWKSFAAFKGWMVTQRWQGMHLDKDFLVPGNRIYGPNTCAFIPQWLNLFFGTNQATRGEWPIGVAWVNCKCDRKFAASLNVDGLRVTLGRFHTPEEANQAYREAKHRELLKRIEQYKACDSPDPRVISALSDRARELLANELVGFQ</sequence>
<accession>A0A1H2B1R7</accession>
<dbReference type="STRING" id="1148509.SAMN05216222_4862"/>
<dbReference type="GO" id="GO:0003677">
    <property type="term" value="F:DNA binding"/>
    <property type="evidence" value="ECO:0007669"/>
    <property type="project" value="InterPro"/>
</dbReference>